<comment type="caution">
    <text evidence="2">The sequence shown here is derived from an EMBL/GenBank/DDBJ whole genome shotgun (WGS) entry which is preliminary data.</text>
</comment>
<evidence type="ECO:0000313" key="4">
    <source>
        <dbReference type="Proteomes" id="UP000325113"/>
    </source>
</evidence>
<organism evidence="2 3">
    <name type="scientific">Cafeteria roenbergensis</name>
    <name type="common">Marine flagellate</name>
    <dbReference type="NCBI Taxonomy" id="33653"/>
    <lineage>
        <taxon>Eukaryota</taxon>
        <taxon>Sar</taxon>
        <taxon>Stramenopiles</taxon>
        <taxon>Bigyra</taxon>
        <taxon>Opalozoa</taxon>
        <taxon>Bicosoecida</taxon>
        <taxon>Cafeteriaceae</taxon>
        <taxon>Cafeteria</taxon>
    </lineage>
</organism>
<protein>
    <submittedName>
        <fullName evidence="2">Uncharacterized protein</fullName>
    </submittedName>
</protein>
<evidence type="ECO:0000313" key="2">
    <source>
        <dbReference type="EMBL" id="KAA0172090.1"/>
    </source>
</evidence>
<gene>
    <name evidence="2" type="ORF">FNF27_06125</name>
    <name evidence="1" type="ORF">FNF31_08022</name>
</gene>
<dbReference type="EMBL" id="VLTM01000265">
    <property type="protein sequence ID" value="KAA0145557.1"/>
    <property type="molecule type" value="Genomic_DNA"/>
</dbReference>
<dbReference type="Proteomes" id="UP000322899">
    <property type="component" value="Unassembled WGS sequence"/>
</dbReference>
<dbReference type="AlphaFoldDB" id="A0A5A8E7S9"/>
<reference evidence="3 4" key="1">
    <citation type="submission" date="2019-07" db="EMBL/GenBank/DDBJ databases">
        <title>Genomes of Cafeteria roenbergensis.</title>
        <authorList>
            <person name="Fischer M.G."/>
            <person name="Hackl T."/>
            <person name="Roman M."/>
        </authorList>
    </citation>
    <scope>NUCLEOTIDE SEQUENCE [LARGE SCALE GENOMIC DNA]</scope>
    <source>
        <strain evidence="1 4">Cflag</strain>
        <strain evidence="2 3">E4-10P</strain>
    </source>
</reference>
<proteinExistence type="predicted"/>
<evidence type="ECO:0000313" key="1">
    <source>
        <dbReference type="EMBL" id="KAA0145557.1"/>
    </source>
</evidence>
<dbReference type="EMBL" id="VLTO01000050">
    <property type="protein sequence ID" value="KAA0172090.1"/>
    <property type="molecule type" value="Genomic_DNA"/>
</dbReference>
<sequence>MASAEADSNRLDRPRFGAVLETRDAKSKAFSATASSSKSASHLESCRIEGMMLAVETRHLLLADCFSSTFATKSGKLRHVQASQAWEIAKVSSSKAGTPDVLIRSCSTE</sequence>
<evidence type="ECO:0000313" key="3">
    <source>
        <dbReference type="Proteomes" id="UP000322899"/>
    </source>
</evidence>
<name>A0A5A8E7S9_CAFRO</name>
<dbReference type="Proteomes" id="UP000325113">
    <property type="component" value="Unassembled WGS sequence"/>
</dbReference>
<accession>A0A5A8E7S9</accession>